<dbReference type="Pfam" id="PF15949">
    <property type="entry name" value="DUF4757"/>
    <property type="match status" value="1"/>
</dbReference>
<feature type="region of interest" description="Disordered" evidence="5">
    <location>
        <begin position="1049"/>
        <end position="1072"/>
    </location>
</feature>
<evidence type="ECO:0000313" key="9">
    <source>
        <dbReference type="EMBL" id="KAL1021666.1"/>
    </source>
</evidence>
<evidence type="ECO:0000313" key="10">
    <source>
        <dbReference type="Proteomes" id="UP001557470"/>
    </source>
</evidence>
<dbReference type="Pfam" id="PF00412">
    <property type="entry name" value="LIM"/>
    <property type="match status" value="1"/>
</dbReference>
<evidence type="ECO:0000256" key="2">
    <source>
        <dbReference type="ARBA" id="ARBA00022833"/>
    </source>
</evidence>
<dbReference type="SUPFAM" id="SSF47576">
    <property type="entry name" value="Calponin-homology domain, CH-domain"/>
    <property type="match status" value="1"/>
</dbReference>
<dbReference type="Gene3D" id="2.10.110.10">
    <property type="entry name" value="Cysteine Rich Protein"/>
    <property type="match status" value="1"/>
</dbReference>
<dbReference type="InterPro" id="IPR036034">
    <property type="entry name" value="PDZ_sf"/>
</dbReference>
<protein>
    <recommendedName>
        <fullName evidence="11">LIM domain only protein 7-like</fullName>
    </recommendedName>
</protein>
<dbReference type="PANTHER" id="PTHR46767:SF2">
    <property type="entry name" value="LIM DOMAIN 7B"/>
    <property type="match status" value="1"/>
</dbReference>
<dbReference type="Pfam" id="PF00307">
    <property type="entry name" value="CH"/>
    <property type="match status" value="1"/>
</dbReference>
<feature type="compositionally biased region" description="Low complexity" evidence="5">
    <location>
        <begin position="575"/>
        <end position="590"/>
    </location>
</feature>
<dbReference type="PANTHER" id="PTHR46767">
    <property type="entry name" value="LIM DOMAIN ONLY PROTEIN 7"/>
    <property type="match status" value="1"/>
</dbReference>
<feature type="region of interest" description="Disordered" evidence="5">
    <location>
        <begin position="253"/>
        <end position="284"/>
    </location>
</feature>
<feature type="compositionally biased region" description="Polar residues" evidence="5">
    <location>
        <begin position="1203"/>
        <end position="1230"/>
    </location>
</feature>
<feature type="region of interest" description="Disordered" evidence="5">
    <location>
        <begin position="738"/>
        <end position="783"/>
    </location>
</feature>
<reference evidence="9 10" key="1">
    <citation type="submission" date="2024-06" db="EMBL/GenBank/DDBJ databases">
        <authorList>
            <person name="Pan Q."/>
            <person name="Wen M."/>
            <person name="Jouanno E."/>
            <person name="Zahm M."/>
            <person name="Klopp C."/>
            <person name="Cabau C."/>
            <person name="Louis A."/>
            <person name="Berthelot C."/>
            <person name="Parey E."/>
            <person name="Roest Crollius H."/>
            <person name="Montfort J."/>
            <person name="Robinson-Rechavi M."/>
            <person name="Bouchez O."/>
            <person name="Lampietro C."/>
            <person name="Lopez Roques C."/>
            <person name="Donnadieu C."/>
            <person name="Postlethwait J."/>
            <person name="Bobe J."/>
            <person name="Verreycken H."/>
            <person name="Guiguen Y."/>
        </authorList>
    </citation>
    <scope>NUCLEOTIDE SEQUENCE [LARGE SCALE GENOMIC DNA]</scope>
    <source>
        <strain evidence="9">Up_M1</strain>
        <tissue evidence="9">Testis</tissue>
    </source>
</reference>
<keyword evidence="1 4" id="KW-0479">Metal-binding</keyword>
<feature type="compositionally biased region" description="Polar residues" evidence="5">
    <location>
        <begin position="743"/>
        <end position="754"/>
    </location>
</feature>
<feature type="compositionally biased region" description="Polar residues" evidence="5">
    <location>
        <begin position="771"/>
        <end position="781"/>
    </location>
</feature>
<dbReference type="SUPFAM" id="SSF50156">
    <property type="entry name" value="PDZ domain-like"/>
    <property type="match status" value="1"/>
</dbReference>
<dbReference type="PROSITE" id="PS50023">
    <property type="entry name" value="LIM_DOMAIN_2"/>
    <property type="match status" value="1"/>
</dbReference>
<organism evidence="9 10">
    <name type="scientific">Umbra pygmaea</name>
    <name type="common">Eastern mudminnow</name>
    <dbReference type="NCBI Taxonomy" id="75934"/>
    <lineage>
        <taxon>Eukaryota</taxon>
        <taxon>Metazoa</taxon>
        <taxon>Chordata</taxon>
        <taxon>Craniata</taxon>
        <taxon>Vertebrata</taxon>
        <taxon>Euteleostomi</taxon>
        <taxon>Actinopterygii</taxon>
        <taxon>Neopterygii</taxon>
        <taxon>Teleostei</taxon>
        <taxon>Protacanthopterygii</taxon>
        <taxon>Esociformes</taxon>
        <taxon>Umbridae</taxon>
        <taxon>Umbra</taxon>
    </lineage>
</organism>
<feature type="compositionally biased region" description="Polar residues" evidence="5">
    <location>
        <begin position="430"/>
        <end position="447"/>
    </location>
</feature>
<dbReference type="GO" id="GO:0046872">
    <property type="term" value="F:metal ion binding"/>
    <property type="evidence" value="ECO:0007669"/>
    <property type="project" value="UniProtKB-KW"/>
</dbReference>
<dbReference type="CDD" id="cd08368">
    <property type="entry name" value="LIM"/>
    <property type="match status" value="1"/>
</dbReference>
<gene>
    <name evidence="9" type="ORF">UPYG_G00016310</name>
</gene>
<evidence type="ECO:0000256" key="5">
    <source>
        <dbReference type="SAM" id="MobiDB-lite"/>
    </source>
</evidence>
<dbReference type="CDD" id="cd00136">
    <property type="entry name" value="PDZ_canonical"/>
    <property type="match status" value="1"/>
</dbReference>
<evidence type="ECO:0000256" key="4">
    <source>
        <dbReference type="PROSITE-ProRule" id="PRU00125"/>
    </source>
</evidence>
<feature type="compositionally biased region" description="Low complexity" evidence="5">
    <location>
        <begin position="414"/>
        <end position="429"/>
    </location>
</feature>
<feature type="domain" description="Calponin-homology (CH)" evidence="6">
    <location>
        <begin position="12"/>
        <end position="129"/>
    </location>
</feature>
<dbReference type="Gene3D" id="2.30.42.10">
    <property type="match status" value="1"/>
</dbReference>
<feature type="region of interest" description="Disordered" evidence="5">
    <location>
        <begin position="1247"/>
        <end position="1282"/>
    </location>
</feature>
<feature type="compositionally biased region" description="Low complexity" evidence="5">
    <location>
        <begin position="519"/>
        <end position="534"/>
    </location>
</feature>
<feature type="domain" description="PDZ" evidence="8">
    <location>
        <begin position="789"/>
        <end position="868"/>
    </location>
</feature>
<dbReference type="InterPro" id="IPR029978">
    <property type="entry name" value="LMO-7"/>
</dbReference>
<dbReference type="InterPro" id="IPR001781">
    <property type="entry name" value="Znf_LIM"/>
</dbReference>
<dbReference type="PROSITE" id="PS50021">
    <property type="entry name" value="CH"/>
    <property type="match status" value="1"/>
</dbReference>
<dbReference type="SMART" id="SM00228">
    <property type="entry name" value="PDZ"/>
    <property type="match status" value="1"/>
</dbReference>
<name>A0ABD0Y3V3_UMBPY</name>
<evidence type="ECO:0000256" key="1">
    <source>
        <dbReference type="ARBA" id="ARBA00022723"/>
    </source>
</evidence>
<feature type="domain" description="LIM zinc-binding" evidence="7">
    <location>
        <begin position="1291"/>
        <end position="1357"/>
    </location>
</feature>
<dbReference type="InterPro" id="IPR001478">
    <property type="entry name" value="PDZ"/>
</dbReference>
<feature type="compositionally biased region" description="Polar residues" evidence="5">
    <location>
        <begin position="474"/>
        <end position="487"/>
    </location>
</feature>
<evidence type="ECO:0008006" key="11">
    <source>
        <dbReference type="Google" id="ProtNLM"/>
    </source>
</evidence>
<dbReference type="InterPro" id="IPR031865">
    <property type="entry name" value="DUF4757"/>
</dbReference>
<dbReference type="Proteomes" id="UP001557470">
    <property type="component" value="Unassembled WGS sequence"/>
</dbReference>
<evidence type="ECO:0000259" key="7">
    <source>
        <dbReference type="PROSITE" id="PS50023"/>
    </source>
</evidence>
<feature type="region of interest" description="Disordered" evidence="5">
    <location>
        <begin position="181"/>
        <end position="200"/>
    </location>
</feature>
<dbReference type="SMART" id="SM00033">
    <property type="entry name" value="CH"/>
    <property type="match status" value="1"/>
</dbReference>
<sequence>MEWREHTSVGCEDAFGEAQRWIEEVTNKSFGGVNFRSALENGVLLCDLINQLKPGIIKKMNRLSTPIAGLDNINVFLRACAKLGLNEAQLFHPGDLQDVSTRATLRGLESNRRVKNVLITIYWLGRKAQVDPLYSGPQLNLKAFEGLLGIALSRALEDTPRLVGIRDSGYSELWYPERDDDVVRGTQPQPHVPDYRREDSVESIDSAGSFDSLRSHTLSCISDSSFASNTTVRAGSDGCCSDAEAELCLRSADSGQGSEMDAPAPLRRKRQEEDRAKVCPPSPLTRNMEVNPGWIWSKSLSDITPFPSAMHVVRQGSEGGSMLVPGRVHKEPLERRQASVPDSEAKWHNDLTQWKLRRRMSNSDLRRKMHERDNVGLMSNARVVTVGTFRSLLQDSDQEKESLGSRSHNTVTFTKTVSSTTKTVRSSTKAASLSRSHSLICPSTTTVAKEGSLELRHQNRGPLTRGNAVDSQDGPRTSGSLTSSGTVWDQGPTAGALRPSEPPSLGERSHVATLPSDRAGGTATTPTSASPFASQTQCHTRAISSPALMSSTGEGQDNAIPKSLTSMTFLGGSGSCHTHTSSSHSNATASDLGDRPNRTGSHRSASMDSPMDGLEPKQGHLPVIQQQCPHSGEQQQGLAFYRYSSGPTGVSASLPRGYRRADGTSSYLSAGFTPRPFGAKSSRMGSLPRLYKSLQLEDTKLNRDCSLSRPRKQVTITEEVVSAQPWAPVNQSSVKLEMKEGRGQSSILKTRSSVPSSHDAPSGPPSPPASLTLTQTGSSQMRHSDMRVSLSLKPNSRSDFGFVAHWDSTGVRVTSVQPGSPAELCQLCVGDEVVSVGGHMVAEMSYDQWKGAMTSALQKGNLTMDVRRYGNEGQPNSGTTVTMATTVNPSQLDSQAVNGIAAKSMNGGFRDDPMAIRSKEHELIILKNQERRARFFKQKVFPGVSSMVYLCGGSVSAISDLQVPSLSTSSSSWSWDAEDERRRQQNWQKEQERQLQEKYRHDQERLDAEWLQAQKDAGLVGCSQADVGPSKNISGNWVTQVSSTEMNNGIASHDGHQQTQSQPTPPVQGASNQKEVVCDWRRENPGVEEVEPQPQEAEIGDFWSGDSYGFTELSAADRLKSKSTSSLVGFHNEKMKGGSIEVPRRKLGQCMSPAEAERQQILEEMRKRTALLTDSSWIRQRAASNKEPINRSRSLRRYESMENLHSTSTSTSNPQRPHSSLGFSASQRPQLSRHSMAGALGLFSNGTQKHSPTWCRPSSTSPTLPNLGEEPSAAESRLDSQQRNRVLSSRQVCSVCECPLGRGAAMVIKALGLCFHLACFQCVDCRCHLGGYELRTQVRIRNRKPYCDHCYIRRKSHSATPL</sequence>
<keyword evidence="3 4" id="KW-0440">LIM domain</keyword>
<feature type="compositionally biased region" description="Polar residues" evidence="5">
    <location>
        <begin position="598"/>
        <end position="607"/>
    </location>
</feature>
<dbReference type="EMBL" id="JAGEUA010000001">
    <property type="protein sequence ID" value="KAL1021666.1"/>
    <property type="molecule type" value="Genomic_DNA"/>
</dbReference>
<evidence type="ECO:0000256" key="3">
    <source>
        <dbReference type="ARBA" id="ARBA00023038"/>
    </source>
</evidence>
<comment type="caution">
    <text evidence="9">The sequence shown here is derived from an EMBL/GenBank/DDBJ whole genome shotgun (WGS) entry which is preliminary data.</text>
</comment>
<keyword evidence="2 4" id="KW-0862">Zinc</keyword>
<dbReference type="InterPro" id="IPR036872">
    <property type="entry name" value="CH_dom_sf"/>
</dbReference>
<feature type="region of interest" description="Disordered" evidence="5">
    <location>
        <begin position="573"/>
        <end position="618"/>
    </location>
</feature>
<dbReference type="PROSITE" id="PS50106">
    <property type="entry name" value="PDZ"/>
    <property type="match status" value="1"/>
</dbReference>
<evidence type="ECO:0000259" key="8">
    <source>
        <dbReference type="PROSITE" id="PS50106"/>
    </source>
</evidence>
<accession>A0ABD0Y3V3</accession>
<keyword evidence="10" id="KW-1185">Reference proteome</keyword>
<dbReference type="SMART" id="SM00132">
    <property type="entry name" value="LIM"/>
    <property type="match status" value="1"/>
</dbReference>
<feature type="region of interest" description="Disordered" evidence="5">
    <location>
        <begin position="1182"/>
        <end position="1230"/>
    </location>
</feature>
<dbReference type="InterPro" id="IPR041489">
    <property type="entry name" value="PDZ_6"/>
</dbReference>
<evidence type="ECO:0000259" key="6">
    <source>
        <dbReference type="PROSITE" id="PS50021"/>
    </source>
</evidence>
<dbReference type="PROSITE" id="PS00478">
    <property type="entry name" value="LIM_DOMAIN_1"/>
    <property type="match status" value="1"/>
</dbReference>
<dbReference type="InterPro" id="IPR001715">
    <property type="entry name" value="CH_dom"/>
</dbReference>
<dbReference type="FunFam" id="1.10.418.10:FF:000038">
    <property type="entry name" value="LIM and calponin homology domains-containing protein 1"/>
    <property type="match status" value="1"/>
</dbReference>
<proteinExistence type="predicted"/>
<feature type="compositionally biased region" description="Polar residues" evidence="5">
    <location>
        <begin position="1247"/>
        <end position="1264"/>
    </location>
</feature>
<feature type="region of interest" description="Disordered" evidence="5">
    <location>
        <begin position="414"/>
        <end position="540"/>
    </location>
</feature>
<dbReference type="Gene3D" id="1.10.418.10">
    <property type="entry name" value="Calponin-like domain"/>
    <property type="match status" value="1"/>
</dbReference>
<dbReference type="Pfam" id="PF17820">
    <property type="entry name" value="PDZ_6"/>
    <property type="match status" value="1"/>
</dbReference>